<gene>
    <name evidence="2" type="ORF">UV8b_07417</name>
</gene>
<evidence type="ECO:0000313" key="2">
    <source>
        <dbReference type="EMBL" id="QUC23176.1"/>
    </source>
</evidence>
<dbReference type="GeneID" id="66068194"/>
<reference evidence="2" key="1">
    <citation type="submission" date="2020-03" db="EMBL/GenBank/DDBJ databases">
        <title>A mixture of massive structural variations and highly conserved coding sequences in Ustilaginoidea virens genome.</title>
        <authorList>
            <person name="Zhang K."/>
            <person name="Zhao Z."/>
            <person name="Zhang Z."/>
            <person name="Li Y."/>
            <person name="Hsiang T."/>
            <person name="Sun W."/>
        </authorList>
    </citation>
    <scope>NUCLEOTIDE SEQUENCE</scope>
    <source>
        <strain evidence="2">UV-8b</strain>
    </source>
</reference>
<keyword evidence="1" id="KW-0175">Coiled coil</keyword>
<dbReference type="OrthoDB" id="3641511at2759"/>
<dbReference type="EMBL" id="CP072758">
    <property type="protein sequence ID" value="QUC23176.1"/>
    <property type="molecule type" value="Genomic_DNA"/>
</dbReference>
<evidence type="ECO:0000256" key="1">
    <source>
        <dbReference type="SAM" id="Coils"/>
    </source>
</evidence>
<evidence type="ECO:0000313" key="3">
    <source>
        <dbReference type="Proteomes" id="UP000027002"/>
    </source>
</evidence>
<feature type="coiled-coil region" evidence="1">
    <location>
        <begin position="47"/>
        <end position="81"/>
    </location>
</feature>
<accession>A0A8E5MKL0</accession>
<dbReference type="AlphaFoldDB" id="A0A8E5MKL0"/>
<protein>
    <submittedName>
        <fullName evidence="2">Uncharacterized protein</fullName>
    </submittedName>
</protein>
<dbReference type="Proteomes" id="UP000027002">
    <property type="component" value="Chromosome 6"/>
</dbReference>
<dbReference type="KEGG" id="uvi:66068194"/>
<proteinExistence type="predicted"/>
<name>A0A8E5MKL0_USTVR</name>
<organism evidence="2 3">
    <name type="scientific">Ustilaginoidea virens</name>
    <name type="common">Rice false smut fungus</name>
    <name type="synonym">Villosiclava virens</name>
    <dbReference type="NCBI Taxonomy" id="1159556"/>
    <lineage>
        <taxon>Eukaryota</taxon>
        <taxon>Fungi</taxon>
        <taxon>Dikarya</taxon>
        <taxon>Ascomycota</taxon>
        <taxon>Pezizomycotina</taxon>
        <taxon>Sordariomycetes</taxon>
        <taxon>Hypocreomycetidae</taxon>
        <taxon>Hypocreales</taxon>
        <taxon>Clavicipitaceae</taxon>
        <taxon>Ustilaginoidea</taxon>
    </lineage>
</organism>
<sequence>MAMNSENPLPQPNFGLISEGFGSLSEQFALCANLPAVNNGDRLVTTLQTILNRLVQLNEKADALDRKVEDLRSDMSAERRNAIARLQNSSVMSVSEDLVALHNPATGALINNFPPTLGHLDRLEMRQVNELLQQLGEVGTGRIDERRRHLMRTIGVLARKLR</sequence>
<dbReference type="RefSeq" id="XP_043000849.1">
    <property type="nucleotide sequence ID" value="XM_043144914.1"/>
</dbReference>
<keyword evidence="3" id="KW-1185">Reference proteome</keyword>